<organism evidence="4 5">
    <name type="scientific">Artemisia annua</name>
    <name type="common">Sweet wormwood</name>
    <dbReference type="NCBI Taxonomy" id="35608"/>
    <lineage>
        <taxon>Eukaryota</taxon>
        <taxon>Viridiplantae</taxon>
        <taxon>Streptophyta</taxon>
        <taxon>Embryophyta</taxon>
        <taxon>Tracheophyta</taxon>
        <taxon>Spermatophyta</taxon>
        <taxon>Magnoliopsida</taxon>
        <taxon>eudicotyledons</taxon>
        <taxon>Gunneridae</taxon>
        <taxon>Pentapetalae</taxon>
        <taxon>asterids</taxon>
        <taxon>campanulids</taxon>
        <taxon>Asterales</taxon>
        <taxon>Asteraceae</taxon>
        <taxon>Asteroideae</taxon>
        <taxon>Anthemideae</taxon>
        <taxon>Artemisiinae</taxon>
        <taxon>Artemisia</taxon>
    </lineage>
</organism>
<dbReference type="OrthoDB" id="1302889at2759"/>
<evidence type="ECO:0000313" key="5">
    <source>
        <dbReference type="Proteomes" id="UP000245207"/>
    </source>
</evidence>
<evidence type="ECO:0000256" key="1">
    <source>
        <dbReference type="ARBA" id="ARBA00023013"/>
    </source>
</evidence>
<dbReference type="PANTHER" id="PTHR33142">
    <property type="entry name" value="CYCLIN-DEPENDENT PROTEIN KINASE INHIBITOR SMR13"/>
    <property type="match status" value="1"/>
</dbReference>
<dbReference type="Proteomes" id="UP000245207">
    <property type="component" value="Unassembled WGS sequence"/>
</dbReference>
<dbReference type="GO" id="GO:0004860">
    <property type="term" value="F:protein kinase inhibitor activity"/>
    <property type="evidence" value="ECO:0007669"/>
    <property type="project" value="UniProtKB-KW"/>
</dbReference>
<proteinExistence type="predicted"/>
<comment type="caution">
    <text evidence="4">The sequence shown here is derived from an EMBL/GenBank/DDBJ whole genome shotgun (WGS) entry which is preliminary data.</text>
</comment>
<dbReference type="STRING" id="35608.A0A2U1PIF9"/>
<evidence type="ECO:0000256" key="3">
    <source>
        <dbReference type="SAM" id="MobiDB-lite"/>
    </source>
</evidence>
<dbReference type="EMBL" id="PKPP01001109">
    <property type="protein sequence ID" value="PWA85540.1"/>
    <property type="molecule type" value="Genomic_DNA"/>
</dbReference>
<evidence type="ECO:0000256" key="2">
    <source>
        <dbReference type="ARBA" id="ARBA00023306"/>
    </source>
</evidence>
<name>A0A2U1PIF9_ARTAN</name>
<dbReference type="GO" id="GO:0032875">
    <property type="term" value="P:regulation of DNA endoreduplication"/>
    <property type="evidence" value="ECO:0007669"/>
    <property type="project" value="InterPro"/>
</dbReference>
<keyword evidence="1" id="KW-0649">Protein kinase inhibitor</keyword>
<dbReference type="InterPro" id="IPR040389">
    <property type="entry name" value="SMR"/>
</dbReference>
<feature type="compositionally biased region" description="Polar residues" evidence="3">
    <location>
        <begin position="47"/>
        <end position="58"/>
    </location>
</feature>
<feature type="region of interest" description="Disordered" evidence="3">
    <location>
        <begin position="1"/>
        <end position="80"/>
    </location>
</feature>
<protein>
    <submittedName>
        <fullName evidence="4">Cyclin-dependent protein kinase inhibitor SMR6</fullName>
    </submittedName>
</protein>
<accession>A0A2U1PIF9</accession>
<feature type="compositionally biased region" description="Polar residues" evidence="3">
    <location>
        <begin position="1"/>
        <end position="11"/>
    </location>
</feature>
<reference evidence="4 5" key="1">
    <citation type="journal article" date="2018" name="Mol. Plant">
        <title>The genome of Artemisia annua provides insight into the evolution of Asteraceae family and artemisinin biosynthesis.</title>
        <authorList>
            <person name="Shen Q."/>
            <person name="Zhang L."/>
            <person name="Liao Z."/>
            <person name="Wang S."/>
            <person name="Yan T."/>
            <person name="Shi P."/>
            <person name="Liu M."/>
            <person name="Fu X."/>
            <person name="Pan Q."/>
            <person name="Wang Y."/>
            <person name="Lv Z."/>
            <person name="Lu X."/>
            <person name="Zhang F."/>
            <person name="Jiang W."/>
            <person name="Ma Y."/>
            <person name="Chen M."/>
            <person name="Hao X."/>
            <person name="Li L."/>
            <person name="Tang Y."/>
            <person name="Lv G."/>
            <person name="Zhou Y."/>
            <person name="Sun X."/>
            <person name="Brodelius P.E."/>
            <person name="Rose J.K.C."/>
            <person name="Tang K."/>
        </authorList>
    </citation>
    <scope>NUCLEOTIDE SEQUENCE [LARGE SCALE GENOMIC DNA]</scope>
    <source>
        <strain evidence="5">cv. Huhao1</strain>
        <tissue evidence="4">Leaf</tissue>
    </source>
</reference>
<gene>
    <name evidence="4" type="ORF">CTI12_AA147820</name>
</gene>
<dbReference type="PANTHER" id="PTHR33142:SF48">
    <property type="entry name" value="CYCLIN-DEPENDENT PROTEIN KINASE INHIBITOR SMR15"/>
    <property type="match status" value="1"/>
</dbReference>
<keyword evidence="5" id="KW-1185">Reference proteome</keyword>
<evidence type="ECO:0000313" key="4">
    <source>
        <dbReference type="EMBL" id="PWA85540.1"/>
    </source>
</evidence>
<keyword evidence="2" id="KW-0131">Cell cycle</keyword>
<dbReference type="AlphaFoldDB" id="A0A2U1PIF9"/>
<sequence>MKFFKKNQSSADIDKEGNKWIGIKLKPISTKTKNKNEKEDEDEKLSKSGSTTPTSNHSRIPKVLPCPPPPRKRRPVSTCHDGNMEFFTSPDIESLFKMFPNARRAN</sequence>